<dbReference type="Gene3D" id="2.60.120.200">
    <property type="match status" value="1"/>
</dbReference>
<feature type="signal peptide" evidence="2">
    <location>
        <begin position="1"/>
        <end position="21"/>
    </location>
</feature>
<keyword evidence="2" id="KW-0732">Signal</keyword>
<name>A0ABT6R907_9BACT</name>
<dbReference type="EMBL" id="JASBRG010000001">
    <property type="protein sequence ID" value="MDI3318377.1"/>
    <property type="molecule type" value="Genomic_DNA"/>
</dbReference>
<protein>
    <submittedName>
        <fullName evidence="4">Glycoside hydrolase family 16 protein</fullName>
    </submittedName>
</protein>
<dbReference type="Proteomes" id="UP001226434">
    <property type="component" value="Unassembled WGS sequence"/>
</dbReference>
<dbReference type="PROSITE" id="PS51762">
    <property type="entry name" value="GH16_2"/>
    <property type="match status" value="1"/>
</dbReference>
<accession>A0ABT6R907</accession>
<reference evidence="4 5" key="1">
    <citation type="submission" date="2023-05" db="EMBL/GenBank/DDBJ databases">
        <title>Genome sequence of Pinibacter sp. MAH-24.</title>
        <authorList>
            <person name="Huq M.A."/>
        </authorList>
    </citation>
    <scope>NUCLEOTIDE SEQUENCE [LARGE SCALE GENOMIC DNA]</scope>
    <source>
        <strain evidence="4 5">MAH-24</strain>
    </source>
</reference>
<evidence type="ECO:0000313" key="5">
    <source>
        <dbReference type="Proteomes" id="UP001226434"/>
    </source>
</evidence>
<dbReference type="CDD" id="cd00413">
    <property type="entry name" value="Glyco_hydrolase_16"/>
    <property type="match status" value="1"/>
</dbReference>
<dbReference type="InterPro" id="IPR000757">
    <property type="entry name" value="Beta-glucanase-like"/>
</dbReference>
<evidence type="ECO:0000256" key="1">
    <source>
        <dbReference type="ARBA" id="ARBA00006865"/>
    </source>
</evidence>
<evidence type="ECO:0000256" key="2">
    <source>
        <dbReference type="SAM" id="SignalP"/>
    </source>
</evidence>
<dbReference type="SUPFAM" id="SSF49899">
    <property type="entry name" value="Concanavalin A-like lectins/glucanases"/>
    <property type="match status" value="1"/>
</dbReference>
<evidence type="ECO:0000259" key="3">
    <source>
        <dbReference type="PROSITE" id="PS51762"/>
    </source>
</evidence>
<comment type="similarity">
    <text evidence="1">Belongs to the glycosyl hydrolase 16 family.</text>
</comment>
<sequence>MKKNNILLGGLACLFSSWCFGNSLHDTLNNAPKGHLNEWEQVFREDFEKEVPLGEFPGKHYRKKWSVYHDGMGVTNNPPTGKYYPSKVISVNKGVLTENLHVENNISMTAAISPMQGGAYLNQLYGKWSVKFRWQADSGYKYAWLLWPKSNQWNDGEIDFAEGHKNNGSAAFMHFEGAPRQQDKFKLPDVDMSQWHVFSCEWTPSKVVFLLDDKVFGVSERNEVPTKPMRMTLQSESCVDMACPQGNAKGTVEIDWVVIYKMKKKT</sequence>
<dbReference type="Pfam" id="PF00722">
    <property type="entry name" value="Glyco_hydro_16"/>
    <property type="match status" value="1"/>
</dbReference>
<evidence type="ECO:0000313" key="4">
    <source>
        <dbReference type="EMBL" id="MDI3318377.1"/>
    </source>
</evidence>
<feature type="domain" description="GH16" evidence="3">
    <location>
        <begin position="26"/>
        <end position="265"/>
    </location>
</feature>
<proteinExistence type="inferred from homology"/>
<comment type="caution">
    <text evidence="4">The sequence shown here is derived from an EMBL/GenBank/DDBJ whole genome shotgun (WGS) entry which is preliminary data.</text>
</comment>
<keyword evidence="4" id="KW-0378">Hydrolase</keyword>
<feature type="chain" id="PRO_5046272307" evidence="2">
    <location>
        <begin position="22"/>
        <end position="266"/>
    </location>
</feature>
<keyword evidence="5" id="KW-1185">Reference proteome</keyword>
<dbReference type="GO" id="GO:0016787">
    <property type="term" value="F:hydrolase activity"/>
    <property type="evidence" value="ECO:0007669"/>
    <property type="project" value="UniProtKB-KW"/>
</dbReference>
<organism evidence="4 5">
    <name type="scientific">Pinibacter soli</name>
    <dbReference type="NCBI Taxonomy" id="3044211"/>
    <lineage>
        <taxon>Bacteria</taxon>
        <taxon>Pseudomonadati</taxon>
        <taxon>Bacteroidota</taxon>
        <taxon>Chitinophagia</taxon>
        <taxon>Chitinophagales</taxon>
        <taxon>Chitinophagaceae</taxon>
        <taxon>Pinibacter</taxon>
    </lineage>
</organism>
<gene>
    <name evidence="4" type="ORF">QJ048_01265</name>
</gene>
<dbReference type="RefSeq" id="WP_282332504.1">
    <property type="nucleotide sequence ID" value="NZ_JASBRG010000001.1"/>
</dbReference>
<dbReference type="InterPro" id="IPR013320">
    <property type="entry name" value="ConA-like_dom_sf"/>
</dbReference>